<feature type="compositionally biased region" description="Basic and acidic residues" evidence="1">
    <location>
        <begin position="284"/>
        <end position="298"/>
    </location>
</feature>
<dbReference type="Proteomes" id="UP001179361">
    <property type="component" value="Unassembled WGS sequence"/>
</dbReference>
<feature type="chain" id="PRO_5047213749" description="Lipoprotein" evidence="2">
    <location>
        <begin position="23"/>
        <end position="341"/>
    </location>
</feature>
<reference evidence="3" key="1">
    <citation type="submission" date="2021-11" db="EMBL/GenBank/DDBJ databases">
        <title>The complete genome of Massilia sp sp. G4R7.</title>
        <authorList>
            <person name="Liu L."/>
            <person name="Yue J."/>
            <person name="Yuan J."/>
            <person name="Yang F."/>
            <person name="Li L."/>
        </authorList>
    </citation>
    <scope>NUCLEOTIDE SEQUENCE</scope>
    <source>
        <strain evidence="3">G4R7</strain>
    </source>
</reference>
<evidence type="ECO:0000313" key="4">
    <source>
        <dbReference type="Proteomes" id="UP001179361"/>
    </source>
</evidence>
<organism evidence="3 4">
    <name type="scientific">Massilia phyllostachyos</name>
    <dbReference type="NCBI Taxonomy" id="2898585"/>
    <lineage>
        <taxon>Bacteria</taxon>
        <taxon>Pseudomonadati</taxon>
        <taxon>Pseudomonadota</taxon>
        <taxon>Betaproteobacteria</taxon>
        <taxon>Burkholderiales</taxon>
        <taxon>Oxalobacteraceae</taxon>
        <taxon>Telluria group</taxon>
        <taxon>Massilia</taxon>
    </lineage>
</organism>
<evidence type="ECO:0000256" key="1">
    <source>
        <dbReference type="SAM" id="MobiDB-lite"/>
    </source>
</evidence>
<accession>A0ABS8QB62</accession>
<feature type="region of interest" description="Disordered" evidence="1">
    <location>
        <begin position="249"/>
        <end position="341"/>
    </location>
</feature>
<evidence type="ECO:0000313" key="3">
    <source>
        <dbReference type="EMBL" id="MCD2518996.1"/>
    </source>
</evidence>
<keyword evidence="4" id="KW-1185">Reference proteome</keyword>
<comment type="caution">
    <text evidence="3">The sequence shown here is derived from an EMBL/GenBank/DDBJ whole genome shotgun (WGS) entry which is preliminary data.</text>
</comment>
<keyword evidence="2" id="KW-0732">Signal</keyword>
<feature type="signal peptide" evidence="2">
    <location>
        <begin position="1"/>
        <end position="22"/>
    </location>
</feature>
<feature type="compositionally biased region" description="Basic and acidic residues" evidence="1">
    <location>
        <begin position="319"/>
        <end position="341"/>
    </location>
</feature>
<feature type="compositionally biased region" description="Low complexity" evidence="1">
    <location>
        <begin position="249"/>
        <end position="261"/>
    </location>
</feature>
<gene>
    <name evidence="3" type="ORF">LQ564_22090</name>
</gene>
<name>A0ABS8QB62_9BURK</name>
<dbReference type="RefSeq" id="WP_231060273.1">
    <property type="nucleotide sequence ID" value="NZ_JAJNOC010000010.1"/>
</dbReference>
<evidence type="ECO:0000256" key="2">
    <source>
        <dbReference type="SAM" id="SignalP"/>
    </source>
</evidence>
<dbReference type="EMBL" id="JAJNOC010000010">
    <property type="protein sequence ID" value="MCD2518996.1"/>
    <property type="molecule type" value="Genomic_DNA"/>
</dbReference>
<dbReference type="PROSITE" id="PS51257">
    <property type="entry name" value="PROKAR_LIPOPROTEIN"/>
    <property type="match status" value="1"/>
</dbReference>
<proteinExistence type="predicted"/>
<sequence>MNFASRLALAGLCLLLGGCASNVPFSDVGGLDDYPSGRQTMRNADEIDKNWGALAPLPGRPDWTFGTSYISISPLGYRSYSWVTPGLTMRVDYIDKNSFPQYVVFQLKEPGKFDAFVNVPVDGWERAGQLLHEGNNRYVYRDARGAVVFSDDVASPRINSVTNGTSHAFIREKEWGDGSKVFHYFQQNKDAARIAAREAPAWLKGLNAGLQEVAREMERNQQAARGRDEGYLRASQRLREDGFFERNAAGGAVASQSVSGSNESGDESDRTPTPEGVLQVYDTDPDRAKREARAKEIEAQAAREAAEGRARVSAMKARSKAEHEAAQKRARERWEKYGIMQ</sequence>
<evidence type="ECO:0008006" key="5">
    <source>
        <dbReference type="Google" id="ProtNLM"/>
    </source>
</evidence>
<protein>
    <recommendedName>
        <fullName evidence="5">Lipoprotein</fullName>
    </recommendedName>
</protein>